<protein>
    <submittedName>
        <fullName evidence="2">Uncharacterized protein</fullName>
    </submittedName>
</protein>
<reference evidence="2" key="2">
    <citation type="journal article" date="2015" name="Fish Shellfish Immunol.">
        <title>Early steps in the European eel (Anguilla anguilla)-Vibrio vulnificus interaction in the gills: Role of the RtxA13 toxin.</title>
        <authorList>
            <person name="Callol A."/>
            <person name="Pajuelo D."/>
            <person name="Ebbesson L."/>
            <person name="Teles M."/>
            <person name="MacKenzie S."/>
            <person name="Amaro C."/>
        </authorList>
    </citation>
    <scope>NUCLEOTIDE SEQUENCE</scope>
</reference>
<sequence>MTKIVSLKKRKKKNRKEYNSIRTKTSTRSKPVNATVKKDQPGPPSAVTHSFFVGPLQKRCHGACDGLCLVIWWSFS</sequence>
<feature type="region of interest" description="Disordered" evidence="1">
    <location>
        <begin position="1"/>
        <end position="45"/>
    </location>
</feature>
<name>A0A0E9X4G1_ANGAN</name>
<dbReference type="EMBL" id="GBXM01010950">
    <property type="protein sequence ID" value="JAH97627.1"/>
    <property type="molecule type" value="Transcribed_RNA"/>
</dbReference>
<feature type="compositionally biased region" description="Basic residues" evidence="1">
    <location>
        <begin position="1"/>
        <end position="15"/>
    </location>
</feature>
<feature type="compositionally biased region" description="Polar residues" evidence="1">
    <location>
        <begin position="20"/>
        <end position="32"/>
    </location>
</feature>
<organism evidence="2">
    <name type="scientific">Anguilla anguilla</name>
    <name type="common">European freshwater eel</name>
    <name type="synonym">Muraena anguilla</name>
    <dbReference type="NCBI Taxonomy" id="7936"/>
    <lineage>
        <taxon>Eukaryota</taxon>
        <taxon>Metazoa</taxon>
        <taxon>Chordata</taxon>
        <taxon>Craniata</taxon>
        <taxon>Vertebrata</taxon>
        <taxon>Euteleostomi</taxon>
        <taxon>Actinopterygii</taxon>
        <taxon>Neopterygii</taxon>
        <taxon>Teleostei</taxon>
        <taxon>Anguilliformes</taxon>
        <taxon>Anguillidae</taxon>
        <taxon>Anguilla</taxon>
    </lineage>
</organism>
<reference evidence="2" key="1">
    <citation type="submission" date="2014-11" db="EMBL/GenBank/DDBJ databases">
        <authorList>
            <person name="Amaro Gonzalez C."/>
        </authorList>
    </citation>
    <scope>NUCLEOTIDE SEQUENCE</scope>
</reference>
<evidence type="ECO:0000313" key="2">
    <source>
        <dbReference type="EMBL" id="JAH97627.1"/>
    </source>
</evidence>
<proteinExistence type="predicted"/>
<accession>A0A0E9X4G1</accession>
<evidence type="ECO:0000256" key="1">
    <source>
        <dbReference type="SAM" id="MobiDB-lite"/>
    </source>
</evidence>
<dbReference type="AlphaFoldDB" id="A0A0E9X4G1"/>